<evidence type="ECO:0000256" key="1">
    <source>
        <dbReference type="SAM" id="Coils"/>
    </source>
</evidence>
<dbReference type="KEGG" id="ppsc:EHS13_22220"/>
<feature type="domain" description="YhaN AAA" evidence="3">
    <location>
        <begin position="1"/>
        <end position="212"/>
    </location>
</feature>
<proteinExistence type="predicted"/>
<reference evidence="5" key="1">
    <citation type="submission" date="2018-11" db="EMBL/GenBank/DDBJ databases">
        <title>Complete genome sequence of Paenibacillus sp. ML311-T8.</title>
        <authorList>
            <person name="Nam Y.-D."/>
            <person name="Kang J."/>
            <person name="Chung W.-H."/>
            <person name="Park Y.S."/>
        </authorList>
    </citation>
    <scope>NUCLEOTIDE SEQUENCE [LARGE SCALE GENOMIC DNA]</scope>
    <source>
        <strain evidence="5">ML311-T8</strain>
    </source>
</reference>
<keyword evidence="2" id="KW-1133">Transmembrane helix</keyword>
<dbReference type="EMBL" id="CP034235">
    <property type="protein sequence ID" value="QGQ97406.1"/>
    <property type="molecule type" value="Genomic_DNA"/>
</dbReference>
<evidence type="ECO:0000313" key="4">
    <source>
        <dbReference type="EMBL" id="QGQ97406.1"/>
    </source>
</evidence>
<gene>
    <name evidence="4" type="ORF">EHS13_22220</name>
</gene>
<dbReference type="RefSeq" id="WP_155702510.1">
    <property type="nucleotide sequence ID" value="NZ_CP034235.1"/>
</dbReference>
<feature type="coiled-coil region" evidence="1">
    <location>
        <begin position="347"/>
        <end position="481"/>
    </location>
</feature>
<dbReference type="Pfam" id="PF13514">
    <property type="entry name" value="AAA_27"/>
    <property type="match status" value="1"/>
</dbReference>
<dbReference type="InterPro" id="IPR038734">
    <property type="entry name" value="YhaN_AAA"/>
</dbReference>
<evidence type="ECO:0000256" key="2">
    <source>
        <dbReference type="SAM" id="Phobius"/>
    </source>
</evidence>
<keyword evidence="2" id="KW-0812">Transmembrane</keyword>
<keyword evidence="2" id="KW-0472">Membrane</keyword>
<evidence type="ECO:0000259" key="3">
    <source>
        <dbReference type="Pfam" id="PF13514"/>
    </source>
</evidence>
<accession>A0A6B8RPU9</accession>
<dbReference type="Gene3D" id="3.40.50.300">
    <property type="entry name" value="P-loop containing nucleotide triphosphate hydrolases"/>
    <property type="match status" value="2"/>
</dbReference>
<dbReference type="InterPro" id="IPR027417">
    <property type="entry name" value="P-loop_NTPase"/>
</dbReference>
<keyword evidence="1" id="KW-0175">Coiled coil</keyword>
<keyword evidence="5" id="KW-1185">Reference proteome</keyword>
<feature type="transmembrane region" description="Helical" evidence="2">
    <location>
        <begin position="501"/>
        <end position="519"/>
    </location>
</feature>
<dbReference type="PANTHER" id="PTHR41259">
    <property type="entry name" value="DOUBLE-STRAND BREAK REPAIR RAD50 ATPASE, PUTATIVE-RELATED"/>
    <property type="match status" value="1"/>
</dbReference>
<dbReference type="AlphaFoldDB" id="A0A6B8RPU9"/>
<dbReference type="Proteomes" id="UP000426246">
    <property type="component" value="Chromosome"/>
</dbReference>
<feature type="coiled-coil region" evidence="1">
    <location>
        <begin position="851"/>
        <end position="892"/>
    </location>
</feature>
<dbReference type="PANTHER" id="PTHR41259:SF1">
    <property type="entry name" value="DOUBLE-STRAND BREAK REPAIR RAD50 ATPASE, PUTATIVE-RELATED"/>
    <property type="match status" value="1"/>
</dbReference>
<protein>
    <recommendedName>
        <fullName evidence="3">YhaN AAA domain-containing protein</fullName>
    </recommendedName>
</protein>
<name>A0A6B8RPU9_9BACL</name>
<sequence length="1060" mass="121736">MKLRTIHVEGFGLLRDKTLQLEGPLTLLYGRNEAGKSTLMGFIRAVLFGFPARASGAGSLEPLMGGAHGGYLTLETTEGERIRVERREGASASAGRGRAPGGGHVRVTLASGAQGGAELLQPLLGGITGELFRSLFAFSLGELQEVRTLQSDALSGYLYSAGLGARGDTIMAAERKLTLEMEQLFRPRGRNQALNLTLLKLEEQEADIRRSKEQAGRYNDYLAEMTSLDERILELDHLMREQRSELTKLETAEQARSHWQRGNEIRTGLMDLRAFEVFPEDAMNRFNELTKAQELLLIEQDKHQLMIEQLSEEMNAIQIDPDVLLHQTELDELYEQLTVYRIDQDSAKELSLEVEQQRLQLDRLLRQIAGHWNESILEEFAVTVALREQVRRWDAELEQLQQEREFTLSELQRMSIQMEEAKEKANRLENKLLLKKQMVFGELTLDAQQEMDTLTVSIPQLRKQLQMRQQLRLELRHLEQLGGRVQSVEAENSTNTWLHSAFRWFCMGACLILPVYFILQKQPIGAVISFISLLIISLGVWVYTPKAQSSVRAKRVFPTGIDKLEQDLMVIDKALYQRMEQLVGLAEIASASSFNSKALTDQQLDESIDQLQQASDIWREGKRELLLDEQKWQEAADNNTKLQMLNKTILNKQKESLVKLAEATTGWQVWLTKNQLAIELSPKSVLEILQLIESGQQQLQQKQRNQAKYMVIHNRITEYEHNVLNLMSLARKEDIQLALRSWKETAEHTAQSLINRNRLEQQLTQTQSQQLLHRESLERIQKRILDLWQEAESQDETHFRLHVRQNNERMAYKEELRQIDVALDVFMSSTRKDQLDGLLSELTSQELIQKMAEGDQTLLALEREVDQLKDRRGKLRSELEKLEQGAEHSERLQHIEQQKAVLTEQAGQWAKAAFCASLFRKARELYERERQPGVLLLATEYFQTITSGEYLRVRVPIGEKKIIVEHASGRMMDSSLLSRGTAEQLYLAMRFALAEEYARKASLPLILDDILVNFDKERMRQTLVLLAEISAKHQVIFFTCHRHVADAFSEQIPAHQQILL</sequence>
<feature type="transmembrane region" description="Helical" evidence="2">
    <location>
        <begin position="526"/>
        <end position="544"/>
    </location>
</feature>
<dbReference type="SUPFAM" id="SSF52540">
    <property type="entry name" value="P-loop containing nucleoside triphosphate hydrolases"/>
    <property type="match status" value="2"/>
</dbReference>
<organism evidence="4 5">
    <name type="scientific">Paenibacillus psychroresistens</name>
    <dbReference type="NCBI Taxonomy" id="1778678"/>
    <lineage>
        <taxon>Bacteria</taxon>
        <taxon>Bacillati</taxon>
        <taxon>Bacillota</taxon>
        <taxon>Bacilli</taxon>
        <taxon>Bacillales</taxon>
        <taxon>Paenibacillaceae</taxon>
        <taxon>Paenibacillus</taxon>
    </lineage>
</organism>
<dbReference type="OrthoDB" id="9764467at2"/>
<evidence type="ECO:0000313" key="5">
    <source>
        <dbReference type="Proteomes" id="UP000426246"/>
    </source>
</evidence>